<name>A0A2T1LVK7_9CHRO</name>
<reference evidence="1 2" key="2">
    <citation type="submission" date="2018-03" db="EMBL/GenBank/DDBJ databases">
        <authorList>
            <person name="Keele B.F."/>
        </authorList>
    </citation>
    <scope>NUCLEOTIDE SEQUENCE [LARGE SCALE GENOMIC DNA]</scope>
    <source>
        <strain evidence="1 2">CCALA 016</strain>
    </source>
</reference>
<evidence type="ECO:0000313" key="2">
    <source>
        <dbReference type="Proteomes" id="UP000239001"/>
    </source>
</evidence>
<sequence>MRKISKSLYQDMSVSEALSEGYLDLDHLADHREEDWEDPEWVRQMEEEASMNDTPLEEIVF</sequence>
<organism evidence="1 2">
    <name type="scientific">Aphanothece hegewaldii CCALA 016</name>
    <dbReference type="NCBI Taxonomy" id="2107694"/>
    <lineage>
        <taxon>Bacteria</taxon>
        <taxon>Bacillati</taxon>
        <taxon>Cyanobacteriota</taxon>
        <taxon>Cyanophyceae</taxon>
        <taxon>Oscillatoriophycideae</taxon>
        <taxon>Chroococcales</taxon>
        <taxon>Aphanothecaceae</taxon>
        <taxon>Aphanothece</taxon>
    </lineage>
</organism>
<dbReference type="RefSeq" id="WP_106457727.1">
    <property type="nucleotide sequence ID" value="NZ_PXOH01000017.1"/>
</dbReference>
<comment type="caution">
    <text evidence="1">The sequence shown here is derived from an EMBL/GenBank/DDBJ whole genome shotgun (WGS) entry which is preliminary data.</text>
</comment>
<proteinExistence type="predicted"/>
<gene>
    <name evidence="1" type="ORF">C7H19_15155</name>
</gene>
<dbReference type="AlphaFoldDB" id="A0A2T1LVK7"/>
<protein>
    <submittedName>
        <fullName evidence="1">Uncharacterized protein</fullName>
    </submittedName>
</protein>
<dbReference type="Proteomes" id="UP000239001">
    <property type="component" value="Unassembled WGS sequence"/>
</dbReference>
<reference evidence="1 2" key="1">
    <citation type="submission" date="2018-03" db="EMBL/GenBank/DDBJ databases">
        <title>The ancient ancestry and fast evolution of plastids.</title>
        <authorList>
            <person name="Moore K.R."/>
            <person name="Magnabosco C."/>
            <person name="Momper L."/>
            <person name="Gold D.A."/>
            <person name="Bosak T."/>
            <person name="Fournier G.P."/>
        </authorList>
    </citation>
    <scope>NUCLEOTIDE SEQUENCE [LARGE SCALE GENOMIC DNA]</scope>
    <source>
        <strain evidence="1 2">CCALA 016</strain>
    </source>
</reference>
<keyword evidence="2" id="KW-1185">Reference proteome</keyword>
<evidence type="ECO:0000313" key="1">
    <source>
        <dbReference type="EMBL" id="PSF35762.1"/>
    </source>
</evidence>
<dbReference type="EMBL" id="PXOH01000017">
    <property type="protein sequence ID" value="PSF35762.1"/>
    <property type="molecule type" value="Genomic_DNA"/>
</dbReference>
<accession>A0A2T1LVK7</accession>